<accession>A0A0E9QSE0</accession>
<proteinExistence type="predicted"/>
<evidence type="ECO:0000313" key="1">
    <source>
        <dbReference type="EMBL" id="JAH19734.1"/>
    </source>
</evidence>
<sequence>MMGLFTGPPLTLQPLVVWGSQKQYSDFSEKSIMF</sequence>
<organism evidence="1">
    <name type="scientific">Anguilla anguilla</name>
    <name type="common">European freshwater eel</name>
    <name type="synonym">Muraena anguilla</name>
    <dbReference type="NCBI Taxonomy" id="7936"/>
    <lineage>
        <taxon>Eukaryota</taxon>
        <taxon>Metazoa</taxon>
        <taxon>Chordata</taxon>
        <taxon>Craniata</taxon>
        <taxon>Vertebrata</taxon>
        <taxon>Euteleostomi</taxon>
        <taxon>Actinopterygii</taxon>
        <taxon>Neopterygii</taxon>
        <taxon>Teleostei</taxon>
        <taxon>Anguilliformes</taxon>
        <taxon>Anguillidae</taxon>
        <taxon>Anguilla</taxon>
    </lineage>
</organism>
<dbReference type="AlphaFoldDB" id="A0A0E9QSE0"/>
<dbReference type="EMBL" id="GBXM01088843">
    <property type="protein sequence ID" value="JAH19734.1"/>
    <property type="molecule type" value="Transcribed_RNA"/>
</dbReference>
<reference evidence="1" key="1">
    <citation type="submission" date="2014-11" db="EMBL/GenBank/DDBJ databases">
        <authorList>
            <person name="Amaro Gonzalez C."/>
        </authorList>
    </citation>
    <scope>NUCLEOTIDE SEQUENCE</scope>
</reference>
<protein>
    <submittedName>
        <fullName evidence="1">Uncharacterized protein</fullName>
    </submittedName>
</protein>
<reference evidence="1" key="2">
    <citation type="journal article" date="2015" name="Fish Shellfish Immunol.">
        <title>Early steps in the European eel (Anguilla anguilla)-Vibrio vulnificus interaction in the gills: Role of the RtxA13 toxin.</title>
        <authorList>
            <person name="Callol A."/>
            <person name="Pajuelo D."/>
            <person name="Ebbesson L."/>
            <person name="Teles M."/>
            <person name="MacKenzie S."/>
            <person name="Amaro C."/>
        </authorList>
    </citation>
    <scope>NUCLEOTIDE SEQUENCE</scope>
</reference>
<name>A0A0E9QSE0_ANGAN</name>